<dbReference type="Pfam" id="PF00496">
    <property type="entry name" value="SBP_bac_5"/>
    <property type="match status" value="1"/>
</dbReference>
<sequence length="568" mass="59996">MEAHMIESAGRGSRRRAGLGGRVRKDDDMAVSVKAAFAGTVLTAAATLAACGSGTTAPGADAGPPQPGGVLRYGLSQPPTCADPAQAGTNQTIYVARQVVDSLTDQDPETGELRPWLATSWEVAPDAKTFTFHLADGVSFSDGTPLTADSVRNTFDSIVRTLGAVKAPLGSSYLTGYVGTTVLDPLTARVEFSAPNAQFLQASSTPQLGILADATTSRPAEDRCAGAATVGSGPFTYAGYRQDISATLVKRPGYRWGSAVFAHQGEAYLDRIEFTVVPESGVRTGSLSSDQLDATSDALPQDAPQIEAAGGRVLSTPNPGIPFGFQPNVTRGPLRDPEVRRALLTAIDRRELVDTVLGPQFRPATSVLASKTPGYQDLSQVVGFDPDAARTTLDRAGWVPGADGIRVKDGQRLGFAVTFSQVFAGNQAILELIQQQLRAVGVDLTLDLVSIAEYTARQNSKDFDALYYNSTRADGDILRTGFGLDGRNFNVRPPIPALDEVLTAQLGAVDAQARAALIGQAQQQILEQGLWLPTVELSQAIGAGPAVRDLTFDASARLQFFDTWLSGR</sequence>
<comment type="similarity">
    <text evidence="1">Belongs to the bacterial solute-binding protein 5 family.</text>
</comment>
<gene>
    <name evidence="6" type="ORF">FEK34_04975</name>
</gene>
<evidence type="ECO:0000256" key="1">
    <source>
        <dbReference type="ARBA" id="ARBA00005695"/>
    </source>
</evidence>
<proteinExistence type="inferred from homology"/>
<dbReference type="GO" id="GO:0042597">
    <property type="term" value="C:periplasmic space"/>
    <property type="evidence" value="ECO:0007669"/>
    <property type="project" value="UniProtKB-ARBA"/>
</dbReference>
<dbReference type="GO" id="GO:0043190">
    <property type="term" value="C:ATP-binding cassette (ABC) transporter complex"/>
    <property type="evidence" value="ECO:0007669"/>
    <property type="project" value="InterPro"/>
</dbReference>
<dbReference type="PIRSF" id="PIRSF002741">
    <property type="entry name" value="MppA"/>
    <property type="match status" value="1"/>
</dbReference>
<dbReference type="SUPFAM" id="SSF53850">
    <property type="entry name" value="Periplasmic binding protein-like II"/>
    <property type="match status" value="1"/>
</dbReference>
<dbReference type="GO" id="GO:1904680">
    <property type="term" value="F:peptide transmembrane transporter activity"/>
    <property type="evidence" value="ECO:0007669"/>
    <property type="project" value="TreeGrafter"/>
</dbReference>
<dbReference type="AlphaFoldDB" id="A0A5R8NXY0"/>
<evidence type="ECO:0000313" key="7">
    <source>
        <dbReference type="Proteomes" id="UP000306378"/>
    </source>
</evidence>
<dbReference type="InterPro" id="IPR039424">
    <property type="entry name" value="SBP_5"/>
</dbReference>
<evidence type="ECO:0000256" key="3">
    <source>
        <dbReference type="ARBA" id="ARBA00022729"/>
    </source>
</evidence>
<dbReference type="Proteomes" id="UP000306378">
    <property type="component" value="Unassembled WGS sequence"/>
</dbReference>
<protein>
    <submittedName>
        <fullName evidence="6">ABC transporter substrate-binding protein</fullName>
    </submittedName>
</protein>
<dbReference type="Gene3D" id="3.40.190.10">
    <property type="entry name" value="Periplasmic binding protein-like II"/>
    <property type="match status" value="1"/>
</dbReference>
<keyword evidence="3" id="KW-0732">Signal</keyword>
<feature type="region of interest" description="Disordered" evidence="4">
    <location>
        <begin position="1"/>
        <end position="23"/>
    </location>
</feature>
<evidence type="ECO:0000256" key="2">
    <source>
        <dbReference type="ARBA" id="ARBA00022448"/>
    </source>
</evidence>
<dbReference type="PANTHER" id="PTHR30290:SF9">
    <property type="entry name" value="OLIGOPEPTIDE-BINDING PROTEIN APPA"/>
    <property type="match status" value="1"/>
</dbReference>
<reference evidence="6 7" key="1">
    <citation type="submission" date="2019-05" db="EMBL/GenBank/DDBJ databases">
        <title>Genomes sequences of two Nocardia cyriacigeorgica environmental isolates, type strains Nocardia asteroides ATCC 19247 and Nocardia cyriacigeorgica DSM 44484.</title>
        <authorList>
            <person name="Vautrin F."/>
            <person name="Bergeron E."/>
            <person name="Dubost A."/>
            <person name="Abrouk D."/>
            <person name="Rodriguez Nava V."/>
            <person name="Pujic P."/>
        </authorList>
    </citation>
    <scope>NUCLEOTIDE SEQUENCE [LARGE SCALE GENOMIC DNA]</scope>
    <source>
        <strain evidence="6 7">EML 446</strain>
    </source>
</reference>
<dbReference type="EMBL" id="VBUT01000002">
    <property type="protein sequence ID" value="TLF81020.1"/>
    <property type="molecule type" value="Genomic_DNA"/>
</dbReference>
<accession>A0A5R8NXY0</accession>
<dbReference type="InterPro" id="IPR030678">
    <property type="entry name" value="Peptide/Ni-bd"/>
</dbReference>
<dbReference type="InterPro" id="IPR000914">
    <property type="entry name" value="SBP_5_dom"/>
</dbReference>
<dbReference type="Gene3D" id="3.10.105.10">
    <property type="entry name" value="Dipeptide-binding Protein, Domain 3"/>
    <property type="match status" value="1"/>
</dbReference>
<name>A0A5R8NXY0_9NOCA</name>
<evidence type="ECO:0000256" key="4">
    <source>
        <dbReference type="SAM" id="MobiDB-lite"/>
    </source>
</evidence>
<comment type="caution">
    <text evidence="6">The sequence shown here is derived from an EMBL/GenBank/DDBJ whole genome shotgun (WGS) entry which is preliminary data.</text>
</comment>
<keyword evidence="2" id="KW-0813">Transport</keyword>
<feature type="domain" description="Solute-binding protein family 5" evidence="5">
    <location>
        <begin position="112"/>
        <end position="469"/>
    </location>
</feature>
<evidence type="ECO:0000259" key="5">
    <source>
        <dbReference type="Pfam" id="PF00496"/>
    </source>
</evidence>
<dbReference type="GO" id="GO:0015833">
    <property type="term" value="P:peptide transport"/>
    <property type="evidence" value="ECO:0007669"/>
    <property type="project" value="TreeGrafter"/>
</dbReference>
<dbReference type="CDD" id="cd08492">
    <property type="entry name" value="PBP2_NikA_DppA_OppA_like_15"/>
    <property type="match status" value="1"/>
</dbReference>
<dbReference type="PANTHER" id="PTHR30290">
    <property type="entry name" value="PERIPLASMIC BINDING COMPONENT OF ABC TRANSPORTER"/>
    <property type="match status" value="1"/>
</dbReference>
<organism evidence="6 7">
    <name type="scientific">Nocardia cyriacigeorgica</name>
    <dbReference type="NCBI Taxonomy" id="135487"/>
    <lineage>
        <taxon>Bacteria</taxon>
        <taxon>Bacillati</taxon>
        <taxon>Actinomycetota</taxon>
        <taxon>Actinomycetes</taxon>
        <taxon>Mycobacteriales</taxon>
        <taxon>Nocardiaceae</taxon>
        <taxon>Nocardia</taxon>
    </lineage>
</organism>
<evidence type="ECO:0000313" key="6">
    <source>
        <dbReference type="EMBL" id="TLF81020.1"/>
    </source>
</evidence>